<feature type="transmembrane region" description="Helical" evidence="1">
    <location>
        <begin position="134"/>
        <end position="156"/>
    </location>
</feature>
<dbReference type="InterPro" id="IPR002823">
    <property type="entry name" value="DUF112_TM"/>
</dbReference>
<keyword evidence="1" id="KW-0812">Transmembrane</keyword>
<proteinExistence type="predicted"/>
<feature type="transmembrane region" description="Helical" evidence="1">
    <location>
        <begin position="393"/>
        <end position="419"/>
    </location>
</feature>
<name>A0A917CXH9_9BACL</name>
<feature type="transmembrane region" description="Helical" evidence="1">
    <location>
        <begin position="12"/>
        <end position="35"/>
    </location>
</feature>
<feature type="transmembrane region" description="Helical" evidence="1">
    <location>
        <begin position="351"/>
        <end position="373"/>
    </location>
</feature>
<sequence>MGFLGQIDTLLQWDYVVIMIGAVLFGLIIGILPGLGGSVTLALLIPITFSMSPEAAIVLLMSAYSAVNYGGSITSILVNTPGDAANAATTFDGYPLAKQGKAKMAISASIFASVLGGFIGLFLLDLLIPVARTLVLAFSYPEFFMLGLFGLTVIAVVTQGNTFRGLISGMFGLMLAYVGTDPLLGLDRFTFGSDYLWDGLSLVPVIIGLFAITEAFSLFTQQEAYGSDIKVGKKGAIEGIAAVFKNFWLFLRSCFIGIFIGIIPGVGGSVASFLSYGMAVQTSKNPEKFGKGAIEGVIAVESANDAKEGGSLLPTLAFGIPGSSAMAVLIGGLLMHGLAPGPEMLTTDIELTYLLIAAAIMGKIFAGVLSFVIGTRMVFITNIKGTLMAPGIIAIALVGCYATSGNIADVIVALVFGLIGFYFKKYGYSRIAMIIAMVLGGLIESSYYQSMATFGYSGFFTRPIALVLLGMTLLSIVWPYVRSQMKKSRGKGISA</sequence>
<feature type="transmembrane region" description="Helical" evidence="1">
    <location>
        <begin position="200"/>
        <end position="220"/>
    </location>
</feature>
<reference evidence="3" key="1">
    <citation type="journal article" date="2014" name="Int. J. Syst. Evol. Microbiol.">
        <title>Complete genome sequence of Corynebacterium casei LMG S-19264T (=DSM 44701T), isolated from a smear-ripened cheese.</title>
        <authorList>
            <consortium name="US DOE Joint Genome Institute (JGI-PGF)"/>
            <person name="Walter F."/>
            <person name="Albersmeier A."/>
            <person name="Kalinowski J."/>
            <person name="Ruckert C."/>
        </authorList>
    </citation>
    <scope>NUCLEOTIDE SEQUENCE</scope>
    <source>
        <strain evidence="3">CGMCC 1.12987</strain>
    </source>
</reference>
<feature type="transmembrane region" description="Helical" evidence="1">
    <location>
        <begin position="316"/>
        <end position="339"/>
    </location>
</feature>
<keyword evidence="4" id="KW-1185">Reference proteome</keyword>
<dbReference type="Pfam" id="PF01970">
    <property type="entry name" value="TctA"/>
    <property type="match status" value="1"/>
</dbReference>
<gene>
    <name evidence="3" type="ORF">GCM10010916_17720</name>
</gene>
<dbReference type="Proteomes" id="UP000644756">
    <property type="component" value="Unassembled WGS sequence"/>
</dbReference>
<accession>A0A917CXH9</accession>
<feature type="transmembrane region" description="Helical" evidence="1">
    <location>
        <begin position="105"/>
        <end position="128"/>
    </location>
</feature>
<dbReference type="PANTHER" id="PTHR35342:SF5">
    <property type="entry name" value="TRICARBOXYLIC TRANSPORT PROTEIN"/>
    <property type="match status" value="1"/>
</dbReference>
<protein>
    <submittedName>
        <fullName evidence="3">Membrane protein</fullName>
    </submittedName>
</protein>
<evidence type="ECO:0000259" key="2">
    <source>
        <dbReference type="Pfam" id="PF01970"/>
    </source>
</evidence>
<evidence type="ECO:0000256" key="1">
    <source>
        <dbReference type="SAM" id="Phobius"/>
    </source>
</evidence>
<keyword evidence="1" id="KW-1133">Transmembrane helix</keyword>
<feature type="transmembrane region" description="Helical" evidence="1">
    <location>
        <begin position="460"/>
        <end position="481"/>
    </location>
</feature>
<dbReference type="AlphaFoldDB" id="A0A917CXH9"/>
<feature type="transmembrane region" description="Helical" evidence="1">
    <location>
        <begin position="431"/>
        <end position="448"/>
    </location>
</feature>
<feature type="transmembrane region" description="Helical" evidence="1">
    <location>
        <begin position="41"/>
        <end position="67"/>
    </location>
</feature>
<dbReference type="PANTHER" id="PTHR35342">
    <property type="entry name" value="TRICARBOXYLIC TRANSPORT PROTEIN"/>
    <property type="match status" value="1"/>
</dbReference>
<feature type="transmembrane region" description="Helical" evidence="1">
    <location>
        <begin position="163"/>
        <end position="180"/>
    </location>
</feature>
<dbReference type="EMBL" id="BMGR01000005">
    <property type="protein sequence ID" value="GGG01008.1"/>
    <property type="molecule type" value="Genomic_DNA"/>
</dbReference>
<feature type="transmembrane region" description="Helical" evidence="1">
    <location>
        <begin position="254"/>
        <end position="276"/>
    </location>
</feature>
<keyword evidence="1" id="KW-0472">Membrane</keyword>
<comment type="caution">
    <text evidence="3">The sequence shown here is derived from an EMBL/GenBank/DDBJ whole genome shotgun (WGS) entry which is preliminary data.</text>
</comment>
<organism evidence="3 4">
    <name type="scientific">Paenibacillus abyssi</name>
    <dbReference type="NCBI Taxonomy" id="1340531"/>
    <lineage>
        <taxon>Bacteria</taxon>
        <taxon>Bacillati</taxon>
        <taxon>Bacillota</taxon>
        <taxon>Bacilli</taxon>
        <taxon>Bacillales</taxon>
        <taxon>Paenibacillaceae</taxon>
        <taxon>Paenibacillus</taxon>
    </lineage>
</organism>
<feature type="domain" description="DUF112" evidence="2">
    <location>
        <begin position="17"/>
        <end position="435"/>
    </location>
</feature>
<dbReference type="RefSeq" id="WP_188530704.1">
    <property type="nucleotide sequence ID" value="NZ_BMGR01000005.1"/>
</dbReference>
<evidence type="ECO:0000313" key="4">
    <source>
        <dbReference type="Proteomes" id="UP000644756"/>
    </source>
</evidence>
<evidence type="ECO:0000313" key="3">
    <source>
        <dbReference type="EMBL" id="GGG01008.1"/>
    </source>
</evidence>
<reference evidence="3" key="2">
    <citation type="submission" date="2020-09" db="EMBL/GenBank/DDBJ databases">
        <authorList>
            <person name="Sun Q."/>
            <person name="Zhou Y."/>
        </authorList>
    </citation>
    <scope>NUCLEOTIDE SEQUENCE</scope>
    <source>
        <strain evidence="3">CGMCC 1.12987</strain>
    </source>
</reference>